<name>A0ABD2PTN0_9PLAT</name>
<dbReference type="AlphaFoldDB" id="A0ABD2PTN0"/>
<sequence>MSISDIISTFLEPTNDDTVGSKKLPVKKKKSLPPAVEVTLCQSEKGSNFIELLVIRGMNLPESELYLVPQTLVKVDLLLKKKLKKSVESEQPITGFNAKFNFSVSYCRYSEVASLLPGRV</sequence>
<dbReference type="Proteomes" id="UP001626550">
    <property type="component" value="Unassembled WGS sequence"/>
</dbReference>
<organism evidence="1 2">
    <name type="scientific">Cichlidogyrus casuarinus</name>
    <dbReference type="NCBI Taxonomy" id="1844966"/>
    <lineage>
        <taxon>Eukaryota</taxon>
        <taxon>Metazoa</taxon>
        <taxon>Spiralia</taxon>
        <taxon>Lophotrochozoa</taxon>
        <taxon>Platyhelminthes</taxon>
        <taxon>Monogenea</taxon>
        <taxon>Monopisthocotylea</taxon>
        <taxon>Dactylogyridea</taxon>
        <taxon>Ancyrocephalidae</taxon>
        <taxon>Cichlidogyrus</taxon>
    </lineage>
</organism>
<evidence type="ECO:0000313" key="1">
    <source>
        <dbReference type="EMBL" id="KAL3310829.1"/>
    </source>
</evidence>
<reference evidence="1 2" key="1">
    <citation type="submission" date="2024-11" db="EMBL/GenBank/DDBJ databases">
        <title>Adaptive evolution of stress response genes in parasites aligns with host niche diversity.</title>
        <authorList>
            <person name="Hahn C."/>
            <person name="Resl P."/>
        </authorList>
    </citation>
    <scope>NUCLEOTIDE SEQUENCE [LARGE SCALE GENOMIC DNA]</scope>
    <source>
        <strain evidence="1">EGGRZ-B1_66</strain>
        <tissue evidence="1">Body</tissue>
    </source>
</reference>
<protein>
    <submittedName>
        <fullName evidence="1">Uncharacterized protein</fullName>
    </submittedName>
</protein>
<gene>
    <name evidence="1" type="ORF">Ciccas_010599</name>
</gene>
<comment type="caution">
    <text evidence="1">The sequence shown here is derived from an EMBL/GenBank/DDBJ whole genome shotgun (WGS) entry which is preliminary data.</text>
</comment>
<keyword evidence="2" id="KW-1185">Reference proteome</keyword>
<evidence type="ECO:0000313" key="2">
    <source>
        <dbReference type="Proteomes" id="UP001626550"/>
    </source>
</evidence>
<proteinExistence type="predicted"/>
<dbReference type="EMBL" id="JBJKFK010002625">
    <property type="protein sequence ID" value="KAL3310829.1"/>
    <property type="molecule type" value="Genomic_DNA"/>
</dbReference>
<accession>A0ABD2PTN0</accession>